<reference evidence="1" key="1">
    <citation type="submission" date="2022-08" db="EMBL/GenBank/DDBJ databases">
        <authorList>
            <person name="Kallberg Y."/>
            <person name="Tangrot J."/>
            <person name="Rosling A."/>
        </authorList>
    </citation>
    <scope>NUCLEOTIDE SEQUENCE</scope>
    <source>
        <strain evidence="1">Wild A</strain>
    </source>
</reference>
<organism evidence="1 2">
    <name type="scientific">Funneliformis geosporum</name>
    <dbReference type="NCBI Taxonomy" id="1117311"/>
    <lineage>
        <taxon>Eukaryota</taxon>
        <taxon>Fungi</taxon>
        <taxon>Fungi incertae sedis</taxon>
        <taxon>Mucoromycota</taxon>
        <taxon>Glomeromycotina</taxon>
        <taxon>Glomeromycetes</taxon>
        <taxon>Glomerales</taxon>
        <taxon>Glomeraceae</taxon>
        <taxon>Funneliformis</taxon>
    </lineage>
</organism>
<proteinExistence type="predicted"/>
<comment type="caution">
    <text evidence="1">The sequence shown here is derived from an EMBL/GenBank/DDBJ whole genome shotgun (WGS) entry which is preliminary data.</text>
</comment>
<evidence type="ECO:0000313" key="2">
    <source>
        <dbReference type="Proteomes" id="UP001153678"/>
    </source>
</evidence>
<accession>A0A9W4SRS8</accession>
<gene>
    <name evidence="1" type="ORF">FWILDA_LOCUS9640</name>
</gene>
<dbReference type="AlphaFoldDB" id="A0A9W4SRS8"/>
<dbReference type="Proteomes" id="UP001153678">
    <property type="component" value="Unassembled WGS sequence"/>
</dbReference>
<sequence>NNHFPTFTQLYIYDTEHENENRINIMQDLNHDILLYLQNMLDKCNLYIQSFRQVRNIILSNITSKISMIIHSNRTHNPHHYNAPASSDIAVIMIGDGHNIELTN</sequence>
<dbReference type="EMBL" id="CAMKVN010002313">
    <property type="protein sequence ID" value="CAI2180556.1"/>
    <property type="molecule type" value="Genomic_DNA"/>
</dbReference>
<evidence type="ECO:0000313" key="1">
    <source>
        <dbReference type="EMBL" id="CAI2180556.1"/>
    </source>
</evidence>
<protein>
    <submittedName>
        <fullName evidence="1">3735_t:CDS:1</fullName>
    </submittedName>
</protein>
<dbReference type="PANTHER" id="PTHR45786">
    <property type="entry name" value="DNA BINDING PROTEIN-LIKE"/>
    <property type="match status" value="1"/>
</dbReference>
<keyword evidence="2" id="KW-1185">Reference proteome</keyword>
<dbReference type="PANTHER" id="PTHR45786:SF74">
    <property type="entry name" value="ATP-DEPENDENT DNA HELICASE"/>
    <property type="match status" value="1"/>
</dbReference>
<dbReference type="OrthoDB" id="1748060at2759"/>
<name>A0A9W4SRS8_9GLOM</name>
<feature type="non-terminal residue" evidence="1">
    <location>
        <position position="1"/>
    </location>
</feature>